<gene>
    <name evidence="2" type="ORF">GCM10007140_19670</name>
</gene>
<proteinExistence type="predicted"/>
<reference evidence="2" key="1">
    <citation type="journal article" date="2014" name="Int. J. Syst. Evol. Microbiol.">
        <title>Complete genome sequence of Corynebacterium casei LMG S-19264T (=DSM 44701T), isolated from a smear-ripened cheese.</title>
        <authorList>
            <consortium name="US DOE Joint Genome Institute (JGI-PGF)"/>
            <person name="Walter F."/>
            <person name="Albersmeier A."/>
            <person name="Kalinowski J."/>
            <person name="Ruckert C."/>
        </authorList>
    </citation>
    <scope>NUCLEOTIDE SEQUENCE</scope>
    <source>
        <strain evidence="2">CGMCC 1.12698</strain>
    </source>
</reference>
<keyword evidence="3" id="KW-1185">Reference proteome</keyword>
<organism evidence="2 3">
    <name type="scientific">Priestia taiwanensis</name>
    <dbReference type="NCBI Taxonomy" id="1347902"/>
    <lineage>
        <taxon>Bacteria</taxon>
        <taxon>Bacillati</taxon>
        <taxon>Bacillota</taxon>
        <taxon>Bacilli</taxon>
        <taxon>Bacillales</taxon>
        <taxon>Bacillaceae</taxon>
        <taxon>Priestia</taxon>
    </lineage>
</organism>
<accession>A0A917ER92</accession>
<dbReference type="AlphaFoldDB" id="A0A917ER92"/>
<feature type="chain" id="PRO_5037575194" evidence="1">
    <location>
        <begin position="24"/>
        <end position="142"/>
    </location>
</feature>
<evidence type="ECO:0000313" key="2">
    <source>
        <dbReference type="EMBL" id="GGE69705.1"/>
    </source>
</evidence>
<evidence type="ECO:0000256" key="1">
    <source>
        <dbReference type="SAM" id="SignalP"/>
    </source>
</evidence>
<name>A0A917ER92_9BACI</name>
<dbReference type="EMBL" id="BMFK01000001">
    <property type="protein sequence ID" value="GGE69705.1"/>
    <property type="molecule type" value="Genomic_DNA"/>
</dbReference>
<comment type="caution">
    <text evidence="2">The sequence shown here is derived from an EMBL/GenBank/DDBJ whole genome shotgun (WGS) entry which is preliminary data.</text>
</comment>
<keyword evidence="1" id="KW-0732">Signal</keyword>
<reference evidence="2" key="2">
    <citation type="submission" date="2020-09" db="EMBL/GenBank/DDBJ databases">
        <authorList>
            <person name="Sun Q."/>
            <person name="Zhou Y."/>
        </authorList>
    </citation>
    <scope>NUCLEOTIDE SEQUENCE</scope>
    <source>
        <strain evidence="2">CGMCC 1.12698</strain>
    </source>
</reference>
<evidence type="ECO:0000313" key="3">
    <source>
        <dbReference type="Proteomes" id="UP000605259"/>
    </source>
</evidence>
<protein>
    <submittedName>
        <fullName evidence="2">Uncharacterized protein</fullName>
    </submittedName>
</protein>
<dbReference type="Proteomes" id="UP000605259">
    <property type="component" value="Unassembled WGS sequence"/>
</dbReference>
<feature type="signal peptide" evidence="1">
    <location>
        <begin position="1"/>
        <end position="23"/>
    </location>
</feature>
<dbReference type="RefSeq" id="WP_188388188.1">
    <property type="nucleotide sequence ID" value="NZ_BMFK01000001.1"/>
</dbReference>
<sequence length="142" mass="16375">MKKLISCFLLACMLTTAVQPIYATETEQRELTPDDELKLLLSATAWTDLIYYYMASTFYSKLDKKEQEIVGKKALCDAQLINIPTANKNVRDLLYEIYNYKLNAYKPLIYAEAKKYNIPTENKSLQYVAQKVIQARLEQGCP</sequence>